<keyword evidence="2" id="KW-1185">Reference proteome</keyword>
<organism evidence="1 2">
    <name type="scientific">Tritrichomonas musculus</name>
    <dbReference type="NCBI Taxonomy" id="1915356"/>
    <lineage>
        <taxon>Eukaryota</taxon>
        <taxon>Metamonada</taxon>
        <taxon>Parabasalia</taxon>
        <taxon>Tritrichomonadida</taxon>
        <taxon>Tritrichomonadidae</taxon>
        <taxon>Tritrichomonas</taxon>
    </lineage>
</organism>
<proteinExistence type="predicted"/>
<dbReference type="EMBL" id="JAPFFF010000031">
    <property type="protein sequence ID" value="KAK8845084.1"/>
    <property type="molecule type" value="Genomic_DNA"/>
</dbReference>
<dbReference type="Proteomes" id="UP001470230">
    <property type="component" value="Unassembled WGS sequence"/>
</dbReference>
<comment type="caution">
    <text evidence="1">The sequence shown here is derived from an EMBL/GenBank/DDBJ whole genome shotgun (WGS) entry which is preliminary data.</text>
</comment>
<evidence type="ECO:0000313" key="1">
    <source>
        <dbReference type="EMBL" id="KAK8845084.1"/>
    </source>
</evidence>
<gene>
    <name evidence="1" type="ORF">M9Y10_021262</name>
</gene>
<evidence type="ECO:0008006" key="3">
    <source>
        <dbReference type="Google" id="ProtNLM"/>
    </source>
</evidence>
<name>A0ABR2HDH8_9EUKA</name>
<accession>A0ABR2HDH8</accession>
<evidence type="ECO:0000313" key="2">
    <source>
        <dbReference type="Proteomes" id="UP001470230"/>
    </source>
</evidence>
<sequence>MDETSCCTNKRGKIVVPEGKYPLVLEERSVGHITMCCTSSAAGEALPPFIILPLILNLLDELTEFKSRIFTIWSIYFAAEISKQCLALRSIYGDSIKESLHFLFLYGHKSRLNFTAIEILYSNNIRVIILSSHSSHITEPFDVALAAPLY</sequence>
<protein>
    <recommendedName>
        <fullName evidence="3">DDE-1 domain-containing protein</fullName>
    </recommendedName>
</protein>
<reference evidence="1 2" key="1">
    <citation type="submission" date="2024-04" db="EMBL/GenBank/DDBJ databases">
        <title>Tritrichomonas musculus Genome.</title>
        <authorList>
            <person name="Alves-Ferreira E."/>
            <person name="Grigg M."/>
            <person name="Lorenzi H."/>
            <person name="Galac M."/>
        </authorList>
    </citation>
    <scope>NUCLEOTIDE SEQUENCE [LARGE SCALE GENOMIC DNA]</scope>
    <source>
        <strain evidence="1 2">EAF2021</strain>
    </source>
</reference>